<comment type="function">
    <text evidence="2">Antitoxin component of a type II toxin-antitoxin (TA) system.</text>
</comment>
<evidence type="ECO:0000313" key="3">
    <source>
        <dbReference type="EMBL" id="SIS47247.1"/>
    </source>
</evidence>
<keyword evidence="4" id="KW-1185">Reference proteome</keyword>
<evidence type="ECO:0000256" key="2">
    <source>
        <dbReference type="RuleBase" id="RU362080"/>
    </source>
</evidence>
<dbReference type="NCBIfam" id="TIGR01552">
    <property type="entry name" value="phd_fam"/>
    <property type="match status" value="1"/>
</dbReference>
<proteinExistence type="inferred from homology"/>
<dbReference type="SUPFAM" id="SSF143120">
    <property type="entry name" value="YefM-like"/>
    <property type="match status" value="1"/>
</dbReference>
<dbReference type="EMBL" id="FTOF01000006">
    <property type="protein sequence ID" value="SIS47247.1"/>
    <property type="molecule type" value="Genomic_DNA"/>
</dbReference>
<sequence length="80" mass="9104">MTHLMSAREFNQELSRAKREALVSPVIVTDRGEPSHVLMSYGEYERLTRSPGSFVEKLLIDDPVDVDIDKSELGLRPVEF</sequence>
<gene>
    <name evidence="3" type="ORF">SAMN05444817_1067</name>
</gene>
<dbReference type="Proteomes" id="UP000186292">
    <property type="component" value="Unassembled WGS sequence"/>
</dbReference>
<comment type="similarity">
    <text evidence="1 2">Belongs to the phD/YefM antitoxin family.</text>
</comment>
<evidence type="ECO:0000313" key="4">
    <source>
        <dbReference type="Proteomes" id="UP000186292"/>
    </source>
</evidence>
<dbReference type="InterPro" id="IPR006442">
    <property type="entry name" value="Antitoxin_Phd/YefM"/>
</dbReference>
<name>A0A1N7JD62_9CORY</name>
<reference evidence="4" key="1">
    <citation type="submission" date="2017-01" db="EMBL/GenBank/DDBJ databases">
        <authorList>
            <person name="Varghese N."/>
            <person name="Submissions S."/>
        </authorList>
    </citation>
    <scope>NUCLEOTIDE SEQUENCE [LARGE SCALE GENOMIC DNA]</scope>
    <source>
        <strain evidence="4">DSM 44531</strain>
    </source>
</reference>
<organism evidence="3 4">
    <name type="scientific">Corynebacterium appendicis CIP 107643</name>
    <dbReference type="NCBI Taxonomy" id="1161099"/>
    <lineage>
        <taxon>Bacteria</taxon>
        <taxon>Bacillati</taxon>
        <taxon>Actinomycetota</taxon>
        <taxon>Actinomycetes</taxon>
        <taxon>Mycobacteriales</taxon>
        <taxon>Corynebacteriaceae</taxon>
        <taxon>Corynebacterium</taxon>
    </lineage>
</organism>
<dbReference type="InterPro" id="IPR036165">
    <property type="entry name" value="YefM-like_sf"/>
</dbReference>
<dbReference type="STRING" id="1161099.SAMN05444817_1067"/>
<dbReference type="Gene3D" id="3.40.1620.10">
    <property type="entry name" value="YefM-like domain"/>
    <property type="match status" value="1"/>
</dbReference>
<evidence type="ECO:0000256" key="1">
    <source>
        <dbReference type="ARBA" id="ARBA00009981"/>
    </source>
</evidence>
<dbReference type="AlphaFoldDB" id="A0A1N7JD62"/>
<accession>A0A1N7JD62</accession>
<dbReference type="Pfam" id="PF02604">
    <property type="entry name" value="PhdYeFM_antitox"/>
    <property type="match status" value="1"/>
</dbReference>
<dbReference type="OrthoDB" id="72009at2"/>
<protein>
    <recommendedName>
        <fullName evidence="2">Antitoxin</fullName>
    </recommendedName>
</protein>